<comment type="caution">
    <text evidence="1">The sequence shown here is derived from an EMBL/GenBank/DDBJ whole genome shotgun (WGS) entry which is preliminary data.</text>
</comment>
<sequence length="199" mass="23094">MSQQPAPADIIDAWLVEQKKKTKRSTVKPYDYFSFASSLDHLSEASINLFFKTTLSKAKDIDRPKLDFIEAAESKMNIRLNPMTRFGASYKTYWDNVRTAQEEQRKRKAREDIVENTCQLMESTSSDILDQQHCPKRRHMYDMTNARDDQDSLANEVDDKSSTITTISDLSDIALACNLRFEECFRFPMAIVDIFIYSF</sequence>
<name>A0A1X2GKB1_9FUNG</name>
<keyword evidence="2" id="KW-1185">Reference proteome</keyword>
<proteinExistence type="predicted"/>
<gene>
    <name evidence="1" type="ORF">DM01DRAFT_1026057</name>
</gene>
<dbReference type="EMBL" id="MCGT01000011">
    <property type="protein sequence ID" value="ORX55750.1"/>
    <property type="molecule type" value="Genomic_DNA"/>
</dbReference>
<evidence type="ECO:0000313" key="2">
    <source>
        <dbReference type="Proteomes" id="UP000242146"/>
    </source>
</evidence>
<accession>A0A1X2GKB1</accession>
<organism evidence="1 2">
    <name type="scientific">Hesseltinella vesiculosa</name>
    <dbReference type="NCBI Taxonomy" id="101127"/>
    <lineage>
        <taxon>Eukaryota</taxon>
        <taxon>Fungi</taxon>
        <taxon>Fungi incertae sedis</taxon>
        <taxon>Mucoromycota</taxon>
        <taxon>Mucoromycotina</taxon>
        <taxon>Mucoromycetes</taxon>
        <taxon>Mucorales</taxon>
        <taxon>Cunninghamellaceae</taxon>
        <taxon>Hesseltinella</taxon>
    </lineage>
</organism>
<reference evidence="1 2" key="1">
    <citation type="submission" date="2016-07" db="EMBL/GenBank/DDBJ databases">
        <title>Pervasive Adenine N6-methylation of Active Genes in Fungi.</title>
        <authorList>
            <consortium name="DOE Joint Genome Institute"/>
            <person name="Mondo S.J."/>
            <person name="Dannebaum R.O."/>
            <person name="Kuo R.C."/>
            <person name="Labutti K."/>
            <person name="Haridas S."/>
            <person name="Kuo A."/>
            <person name="Salamov A."/>
            <person name="Ahrendt S.R."/>
            <person name="Lipzen A."/>
            <person name="Sullivan W."/>
            <person name="Andreopoulos W.B."/>
            <person name="Clum A."/>
            <person name="Lindquist E."/>
            <person name="Daum C."/>
            <person name="Ramamoorthy G.K."/>
            <person name="Gryganskyi A."/>
            <person name="Culley D."/>
            <person name="Magnuson J.K."/>
            <person name="James T.Y."/>
            <person name="O'Malley M.A."/>
            <person name="Stajich J.E."/>
            <person name="Spatafora J.W."/>
            <person name="Visel A."/>
            <person name="Grigoriev I.V."/>
        </authorList>
    </citation>
    <scope>NUCLEOTIDE SEQUENCE [LARGE SCALE GENOMIC DNA]</scope>
    <source>
        <strain evidence="1 2">NRRL 3301</strain>
    </source>
</reference>
<protein>
    <submittedName>
        <fullName evidence="1">Uncharacterized protein</fullName>
    </submittedName>
</protein>
<dbReference type="AlphaFoldDB" id="A0A1X2GKB1"/>
<evidence type="ECO:0000313" key="1">
    <source>
        <dbReference type="EMBL" id="ORX55750.1"/>
    </source>
</evidence>
<dbReference type="Proteomes" id="UP000242146">
    <property type="component" value="Unassembled WGS sequence"/>
</dbReference>